<accession>A0A6G1ELI3</accession>
<dbReference type="OrthoDB" id="587089at2759"/>
<proteinExistence type="predicted"/>
<sequence length="242" mass="26417">MLHLTTDAYLRRAEASTATWSAEAVALAQVCRKLSNYMMYLLVAHPDSASMLQVGFGGNPRMVLEAITDGFVSVMSNIGGGEDAILRAIRDTVRDEASSFPWLTEQNEEVLKEFRDIWVRLLIYVAGKSRPEAHAAQLARGGELLTFVWLLMAHYGLGVRVEDIRSSGIPKYTPSTLTCNPDSSMQAAAILGTTAQVTPELLAGPKLQAATSRGHRHRPAWSASLASAFVVYRMTCSCELDV</sequence>
<name>A0A6G1ELI3_9ORYZ</name>
<dbReference type="InterPro" id="IPR007658">
    <property type="entry name" value="DUF594"/>
</dbReference>
<dbReference type="Pfam" id="PF04578">
    <property type="entry name" value="DUF594"/>
    <property type="match status" value="1"/>
</dbReference>
<evidence type="ECO:0008006" key="3">
    <source>
        <dbReference type="Google" id="ProtNLM"/>
    </source>
</evidence>
<comment type="caution">
    <text evidence="1">The sequence shown here is derived from an EMBL/GenBank/DDBJ whole genome shotgun (WGS) entry which is preliminary data.</text>
</comment>
<reference evidence="1 2" key="1">
    <citation type="submission" date="2019-11" db="EMBL/GenBank/DDBJ databases">
        <title>Whole genome sequence of Oryza granulata.</title>
        <authorList>
            <person name="Li W."/>
        </authorList>
    </citation>
    <scope>NUCLEOTIDE SEQUENCE [LARGE SCALE GENOMIC DNA]</scope>
    <source>
        <strain evidence="2">cv. Menghai</strain>
        <tissue evidence="1">Leaf</tissue>
    </source>
</reference>
<organism evidence="1 2">
    <name type="scientific">Oryza meyeriana var. granulata</name>
    <dbReference type="NCBI Taxonomy" id="110450"/>
    <lineage>
        <taxon>Eukaryota</taxon>
        <taxon>Viridiplantae</taxon>
        <taxon>Streptophyta</taxon>
        <taxon>Embryophyta</taxon>
        <taxon>Tracheophyta</taxon>
        <taxon>Spermatophyta</taxon>
        <taxon>Magnoliopsida</taxon>
        <taxon>Liliopsida</taxon>
        <taxon>Poales</taxon>
        <taxon>Poaceae</taxon>
        <taxon>BOP clade</taxon>
        <taxon>Oryzoideae</taxon>
        <taxon>Oryzeae</taxon>
        <taxon>Oryzinae</taxon>
        <taxon>Oryza</taxon>
        <taxon>Oryza meyeriana</taxon>
    </lineage>
</organism>
<keyword evidence="2" id="KW-1185">Reference proteome</keyword>
<dbReference type="EMBL" id="SPHZ02000003">
    <property type="protein sequence ID" value="KAF0925688.1"/>
    <property type="molecule type" value="Genomic_DNA"/>
</dbReference>
<evidence type="ECO:0000313" key="2">
    <source>
        <dbReference type="Proteomes" id="UP000479710"/>
    </source>
</evidence>
<protein>
    <recommendedName>
        <fullName evidence="3">DUF4220 domain-containing protein</fullName>
    </recommendedName>
</protein>
<dbReference type="AlphaFoldDB" id="A0A6G1ELI3"/>
<gene>
    <name evidence="1" type="ORF">E2562_017255</name>
</gene>
<evidence type="ECO:0000313" key="1">
    <source>
        <dbReference type="EMBL" id="KAF0925688.1"/>
    </source>
</evidence>
<dbReference type="Proteomes" id="UP000479710">
    <property type="component" value="Unassembled WGS sequence"/>
</dbReference>
<dbReference type="PANTHER" id="PTHR31325">
    <property type="entry name" value="OS01G0798800 PROTEIN-RELATED"/>
    <property type="match status" value="1"/>
</dbReference>